<dbReference type="EMBL" id="LYDR01000004">
    <property type="protein sequence ID" value="ODA36745.1"/>
    <property type="molecule type" value="Genomic_DNA"/>
</dbReference>
<protein>
    <submittedName>
        <fullName evidence="2">Phosphatidate cytidylyltransferase</fullName>
    </submittedName>
</protein>
<evidence type="ECO:0000313" key="2">
    <source>
        <dbReference type="EMBL" id="ODA36745.1"/>
    </source>
</evidence>
<evidence type="ECO:0000313" key="3">
    <source>
        <dbReference type="Proteomes" id="UP000094828"/>
    </source>
</evidence>
<feature type="transmembrane region" description="Helical" evidence="1">
    <location>
        <begin position="223"/>
        <end position="242"/>
    </location>
</feature>
<dbReference type="PANTHER" id="PTHR43535:SF1">
    <property type="entry name" value="PHOSPHATIDATE CYTIDYLYLTRANSFERASE"/>
    <property type="match status" value="1"/>
</dbReference>
<dbReference type="OrthoDB" id="9799199at2"/>
<dbReference type="Pfam" id="PF01148">
    <property type="entry name" value="CTP_transf_1"/>
    <property type="match status" value="1"/>
</dbReference>
<reference evidence="2 3" key="1">
    <citation type="submission" date="2016-05" db="EMBL/GenBank/DDBJ databases">
        <title>Genomic and physiological characterization of Planctopirus sp. isolated from fresh water lake.</title>
        <authorList>
            <person name="Subhash Y."/>
            <person name="Ramana C."/>
        </authorList>
    </citation>
    <scope>NUCLEOTIDE SEQUENCE [LARGE SCALE GENOMIC DNA]</scope>
    <source>
        <strain evidence="2 3">JC280</strain>
    </source>
</reference>
<keyword evidence="2" id="KW-0548">Nucleotidyltransferase</keyword>
<keyword evidence="3" id="KW-1185">Reference proteome</keyword>
<name>A0A1C3EUB1_9PLAN</name>
<feature type="transmembrane region" description="Helical" evidence="1">
    <location>
        <begin position="7"/>
        <end position="29"/>
    </location>
</feature>
<keyword evidence="1" id="KW-1133">Transmembrane helix</keyword>
<dbReference type="GO" id="GO:0016779">
    <property type="term" value="F:nucleotidyltransferase activity"/>
    <property type="evidence" value="ECO:0007669"/>
    <property type="project" value="UniProtKB-KW"/>
</dbReference>
<feature type="transmembrane region" description="Helical" evidence="1">
    <location>
        <begin position="95"/>
        <end position="111"/>
    </location>
</feature>
<dbReference type="Proteomes" id="UP000094828">
    <property type="component" value="Unassembled WGS sequence"/>
</dbReference>
<feature type="transmembrane region" description="Helical" evidence="1">
    <location>
        <begin position="149"/>
        <end position="172"/>
    </location>
</feature>
<dbReference type="AlphaFoldDB" id="A0A1C3EUB1"/>
<keyword evidence="1" id="KW-0812">Transmembrane</keyword>
<dbReference type="RefSeq" id="WP_068845274.1">
    <property type="nucleotide sequence ID" value="NZ_LYDR01000004.1"/>
</dbReference>
<dbReference type="PROSITE" id="PS51257">
    <property type="entry name" value="PROKAR_LIPOPROTEIN"/>
    <property type="match status" value="1"/>
</dbReference>
<dbReference type="STRING" id="1841610.A6X21_15510"/>
<dbReference type="GO" id="GO:0009273">
    <property type="term" value="P:peptidoglycan-based cell wall biogenesis"/>
    <property type="evidence" value="ECO:0007669"/>
    <property type="project" value="TreeGrafter"/>
</dbReference>
<sequence>MNWPDRELGWLIIGTFMALGCASLVGLILRWQCGPTKTIENLNSRIVAWWFMILVFLGAVLSGPIVVVVLFGLLSLLALREFLTLTPTRLGDHRALFWAFFVVLPIQYIILGIHWYAFFSIFIPVYVYLILPIRSAAAGDVQNFLTRTAIIQWGLMICVYCLSHGPALLTMLEIPDYPTRDGKLLCYLVLICEASDVLQYVCGKLFGKHPVAPKVSPSKTWEGLIGGVTLTVGLGTALWWVTPFSPQAAAGMSLTICLAGFGGGLVMSAIKRDRGVKDWGQAIAGHGGILDRLDSFCFAAPFFFHFTRYFYSTI</sequence>
<proteinExistence type="predicted"/>
<dbReference type="PANTHER" id="PTHR43535">
    <property type="entry name" value="PHOSPHATIDATE CYTIDYLYLTRANSFERASE"/>
    <property type="match status" value="1"/>
</dbReference>
<organism evidence="2 3">
    <name type="scientific">Planctopirus hydrillae</name>
    <dbReference type="NCBI Taxonomy" id="1841610"/>
    <lineage>
        <taxon>Bacteria</taxon>
        <taxon>Pseudomonadati</taxon>
        <taxon>Planctomycetota</taxon>
        <taxon>Planctomycetia</taxon>
        <taxon>Planctomycetales</taxon>
        <taxon>Planctomycetaceae</taxon>
        <taxon>Planctopirus</taxon>
    </lineage>
</organism>
<evidence type="ECO:0000256" key="1">
    <source>
        <dbReference type="SAM" id="Phobius"/>
    </source>
</evidence>
<keyword evidence="2" id="KW-0808">Transferase</keyword>
<feature type="transmembrane region" description="Helical" evidence="1">
    <location>
        <begin position="49"/>
        <end position="74"/>
    </location>
</feature>
<accession>A0A1C3EUB1</accession>
<feature type="transmembrane region" description="Helical" evidence="1">
    <location>
        <begin position="248"/>
        <end position="270"/>
    </location>
</feature>
<dbReference type="GO" id="GO:0005886">
    <property type="term" value="C:plasma membrane"/>
    <property type="evidence" value="ECO:0007669"/>
    <property type="project" value="TreeGrafter"/>
</dbReference>
<gene>
    <name evidence="2" type="ORF">A6X21_15510</name>
</gene>
<keyword evidence="1" id="KW-0472">Membrane</keyword>
<comment type="caution">
    <text evidence="2">The sequence shown here is derived from an EMBL/GenBank/DDBJ whole genome shotgun (WGS) entry which is preliminary data.</text>
</comment>